<dbReference type="Proteomes" id="UP001238496">
    <property type="component" value="Unassembled WGS sequence"/>
</dbReference>
<comment type="similarity">
    <text evidence="2">Belongs to the methyl-accepting chemotaxis (MCP) protein family.</text>
</comment>
<dbReference type="PROSITE" id="PS50885">
    <property type="entry name" value="HAMP"/>
    <property type="match status" value="2"/>
</dbReference>
<keyword evidence="5" id="KW-0472">Membrane</keyword>
<evidence type="ECO:0000259" key="7">
    <source>
        <dbReference type="PROSITE" id="PS50885"/>
    </source>
</evidence>
<feature type="domain" description="Methyl-accepting transducer" evidence="6">
    <location>
        <begin position="478"/>
        <end position="707"/>
    </location>
</feature>
<dbReference type="SUPFAM" id="SSF158472">
    <property type="entry name" value="HAMP domain-like"/>
    <property type="match status" value="1"/>
</dbReference>
<evidence type="ECO:0000259" key="6">
    <source>
        <dbReference type="PROSITE" id="PS50111"/>
    </source>
</evidence>
<dbReference type="CDD" id="cd12913">
    <property type="entry name" value="PDC1_MCP_like"/>
    <property type="match status" value="1"/>
</dbReference>
<dbReference type="InterPro" id="IPR003660">
    <property type="entry name" value="HAMP_dom"/>
</dbReference>
<keyword evidence="5" id="KW-1133">Transmembrane helix</keyword>
<dbReference type="PRINTS" id="PR00260">
    <property type="entry name" value="CHEMTRNSDUCR"/>
</dbReference>
<keyword evidence="1" id="KW-0145">Chemotaxis</keyword>
<keyword evidence="4" id="KW-0175">Coiled coil</keyword>
<dbReference type="RefSeq" id="WP_307373096.1">
    <property type="nucleotide sequence ID" value="NZ_JAUSUW010000006.1"/>
</dbReference>
<feature type="domain" description="HAMP" evidence="7">
    <location>
        <begin position="430"/>
        <end position="473"/>
    </location>
</feature>
<dbReference type="InterPro" id="IPR051310">
    <property type="entry name" value="MCP_chemotaxis"/>
</dbReference>
<gene>
    <name evidence="8" type="ORF">J2045_002513</name>
</gene>
<feature type="transmembrane region" description="Helical" evidence="5">
    <location>
        <begin position="14"/>
        <end position="37"/>
    </location>
</feature>
<dbReference type="Pfam" id="PF22673">
    <property type="entry name" value="MCP-like_PDC_1"/>
    <property type="match status" value="1"/>
</dbReference>
<feature type="coiled-coil region" evidence="4">
    <location>
        <begin position="490"/>
        <end position="517"/>
    </location>
</feature>
<evidence type="ECO:0000313" key="8">
    <source>
        <dbReference type="EMBL" id="MDQ0421477.1"/>
    </source>
</evidence>
<dbReference type="Pfam" id="PF00015">
    <property type="entry name" value="MCPsignal"/>
    <property type="match status" value="1"/>
</dbReference>
<dbReference type="PANTHER" id="PTHR43531">
    <property type="entry name" value="PROTEIN ICFG"/>
    <property type="match status" value="1"/>
</dbReference>
<name>A0ABU0GA45_9HYPH</name>
<evidence type="ECO:0000256" key="3">
    <source>
        <dbReference type="PROSITE-ProRule" id="PRU00284"/>
    </source>
</evidence>
<keyword evidence="9" id="KW-1185">Reference proteome</keyword>
<evidence type="ECO:0000256" key="2">
    <source>
        <dbReference type="ARBA" id="ARBA00029447"/>
    </source>
</evidence>
<evidence type="ECO:0000313" key="9">
    <source>
        <dbReference type="Proteomes" id="UP001238496"/>
    </source>
</evidence>
<comment type="caution">
    <text evidence="8">The sequence shown here is derived from an EMBL/GenBank/DDBJ whole genome shotgun (WGS) entry which is preliminary data.</text>
</comment>
<dbReference type="Pfam" id="PF00672">
    <property type="entry name" value="HAMP"/>
    <property type="match status" value="1"/>
</dbReference>
<dbReference type="SMART" id="SM00283">
    <property type="entry name" value="MA"/>
    <property type="match status" value="1"/>
</dbReference>
<evidence type="ECO:0000256" key="1">
    <source>
        <dbReference type="ARBA" id="ARBA00022500"/>
    </source>
</evidence>
<protein>
    <submittedName>
        <fullName evidence="8">Methyl-accepting chemotaxis protein</fullName>
    </submittedName>
</protein>
<dbReference type="Gene3D" id="3.30.450.20">
    <property type="entry name" value="PAS domain"/>
    <property type="match status" value="1"/>
</dbReference>
<dbReference type="InterPro" id="IPR004090">
    <property type="entry name" value="Chemotax_Me-accpt_rcpt"/>
</dbReference>
<dbReference type="EMBL" id="JAUSUW010000006">
    <property type="protein sequence ID" value="MDQ0421477.1"/>
    <property type="molecule type" value="Genomic_DNA"/>
</dbReference>
<keyword evidence="3" id="KW-0807">Transducer</keyword>
<proteinExistence type="inferred from homology"/>
<keyword evidence="5" id="KW-0812">Transmembrane</keyword>
<reference evidence="8 9" key="1">
    <citation type="submission" date="2023-07" db="EMBL/GenBank/DDBJ databases">
        <title>Genomic Encyclopedia of Type Strains, Phase IV (KMG-IV): sequencing the most valuable type-strain genomes for metagenomic binning, comparative biology and taxonomic classification.</title>
        <authorList>
            <person name="Goeker M."/>
        </authorList>
    </citation>
    <scope>NUCLEOTIDE SEQUENCE [LARGE SCALE GENOMIC DNA]</scope>
    <source>
        <strain evidence="8 9">DSM 1111</strain>
    </source>
</reference>
<dbReference type="InterPro" id="IPR004089">
    <property type="entry name" value="MCPsignal_dom"/>
</dbReference>
<dbReference type="SUPFAM" id="SSF58104">
    <property type="entry name" value="Methyl-accepting chemotaxis protein (MCP) signaling domain"/>
    <property type="match status" value="1"/>
</dbReference>
<dbReference type="PANTHER" id="PTHR43531:SF11">
    <property type="entry name" value="METHYL-ACCEPTING CHEMOTAXIS PROTEIN 3"/>
    <property type="match status" value="1"/>
</dbReference>
<sequence length="732" mass="78507">MILDYLFRSLRGRFTVLAVVGFTLGLTAVALVGAAFMESAMRQEAEKSARGLLLQYANDIRADISRTSAVLQGVSQAAEAVAATDKPNRDLLGDILDRAINAEKGLLGVSLVFEPEKLDGEDEKFVDHPNAELHSGRFATYLYRTGGQGVEIEKLDMADKAAKIWYQEPMKAGKPLITPAYTDLIENVEMMITTITSPIRRGNELIGLAGTDFNLSDISRRVGELKPFGTGSVYLADASGLWLAHTDKSLLAKSANDSTFLGLGQKASAANVADITDENGIYHAAVKISFPGLDEQWTLMLSAPSADMVVASRDARNKMLMFGAIVALVAMALAAIAATRFIAPISTMTTVMNRLAAGDYGVTIPFTQRQDEIGAMAGSIAVFQQAALRNQQLEKEAGDARERMEQERQRAQALAESEAAEKLRIATSGLAAGLKRLSSGDLAFSLTEPFAPDFEALRHDFNHSVAQLAETLVAIIEGVTSIDEGANSINEGANDLSKRTEQQATALEQTAAAIEQITTNVKNASKLTEEARRVARDANDDASRSGVIVNRAEDAMKAIEASSSKISSIIGVIDEIAFQTNLLALNAGVEAARAGEAGKGFAVVAQEVRELAQRSANAAKEIKALITTSGKQIGEGVDLVRQTGNSLTEISNYIGQMNEHMESISTSSREQFTGLAEVNSAINELDQTTQRNAAMVEETTASVGSLANESDRLQTLVRRFILPQQARMRRAA</sequence>
<evidence type="ECO:0000256" key="4">
    <source>
        <dbReference type="SAM" id="Coils"/>
    </source>
</evidence>
<feature type="transmembrane region" description="Helical" evidence="5">
    <location>
        <begin position="320"/>
        <end position="343"/>
    </location>
</feature>
<dbReference type="SMART" id="SM00304">
    <property type="entry name" value="HAMP"/>
    <property type="match status" value="3"/>
</dbReference>
<accession>A0ABU0GA45</accession>
<dbReference type="Gene3D" id="6.10.340.10">
    <property type="match status" value="1"/>
</dbReference>
<feature type="domain" description="HAMP" evidence="7">
    <location>
        <begin position="339"/>
        <end position="392"/>
    </location>
</feature>
<feature type="coiled-coil region" evidence="4">
    <location>
        <begin position="383"/>
        <end position="423"/>
    </location>
</feature>
<dbReference type="Gene3D" id="1.10.287.950">
    <property type="entry name" value="Methyl-accepting chemotaxis protein"/>
    <property type="match status" value="1"/>
</dbReference>
<dbReference type="CDD" id="cd11386">
    <property type="entry name" value="MCP_signal"/>
    <property type="match status" value="1"/>
</dbReference>
<organism evidence="8 9">
    <name type="scientific">Peteryoungia aggregata LMG 23059</name>
    <dbReference type="NCBI Taxonomy" id="1368425"/>
    <lineage>
        <taxon>Bacteria</taxon>
        <taxon>Pseudomonadati</taxon>
        <taxon>Pseudomonadota</taxon>
        <taxon>Alphaproteobacteria</taxon>
        <taxon>Hyphomicrobiales</taxon>
        <taxon>Rhizobiaceae</taxon>
        <taxon>Peteryoungia</taxon>
    </lineage>
</organism>
<dbReference type="CDD" id="cd06225">
    <property type="entry name" value="HAMP"/>
    <property type="match status" value="1"/>
</dbReference>
<evidence type="ECO:0000256" key="5">
    <source>
        <dbReference type="SAM" id="Phobius"/>
    </source>
</evidence>
<dbReference type="PROSITE" id="PS50111">
    <property type="entry name" value="CHEMOTAXIS_TRANSDUC_2"/>
    <property type="match status" value="1"/>
</dbReference>